<proteinExistence type="predicted"/>
<keyword evidence="2" id="KW-1185">Reference proteome</keyword>
<dbReference type="EMBL" id="JAYMRU010000004">
    <property type="protein sequence ID" value="MEM5399768.1"/>
    <property type="molecule type" value="Genomic_DNA"/>
</dbReference>
<evidence type="ECO:0000313" key="2">
    <source>
        <dbReference type="Proteomes" id="UP001392318"/>
    </source>
</evidence>
<comment type="caution">
    <text evidence="1">The sequence shown here is derived from an EMBL/GenBank/DDBJ whole genome shotgun (WGS) entry which is preliminary data.</text>
</comment>
<name>A0ACC6RDS8_9BURK</name>
<gene>
    <name evidence="1" type="ORF">VSR83_06650</name>
</gene>
<accession>A0ACC6RDS8</accession>
<reference evidence="1" key="1">
    <citation type="submission" date="2024-01" db="EMBL/GenBank/DDBJ databases">
        <title>The diversity of rhizobia nodulating Mimosa spp. in eleven states of Brazil covering several biomes is determined by host plant, location, and edaphic factors.</title>
        <authorList>
            <person name="Rouws L."/>
            <person name="Barauna A."/>
            <person name="Beukes C."/>
            <person name="De Faria S.M."/>
            <person name="Gross E."/>
            <person name="Dos Reis Junior F.B."/>
            <person name="Simon M."/>
            <person name="Maluk M."/>
            <person name="Odee D.W."/>
            <person name="Kenicer G."/>
            <person name="Young J.P.W."/>
            <person name="Reis V.M."/>
            <person name="Zilli J."/>
            <person name="James E.K."/>
        </authorList>
    </citation>
    <scope>NUCLEOTIDE SEQUENCE</scope>
    <source>
        <strain evidence="1">JPY452</strain>
    </source>
</reference>
<protein>
    <submittedName>
        <fullName evidence="1">TetR/AcrR family transcriptional regulator</fullName>
    </submittedName>
</protein>
<organism evidence="1 2">
    <name type="scientific">Paraburkholderia unamae</name>
    <dbReference type="NCBI Taxonomy" id="219649"/>
    <lineage>
        <taxon>Bacteria</taxon>
        <taxon>Pseudomonadati</taxon>
        <taxon>Pseudomonadota</taxon>
        <taxon>Betaproteobacteria</taxon>
        <taxon>Burkholderiales</taxon>
        <taxon>Burkholderiaceae</taxon>
        <taxon>Paraburkholderia</taxon>
    </lineage>
</organism>
<sequence>MFEIRIFDRITLIRKRTFPIITPMASEHPSQPLARSPGRPREFDLETVVDGAVRVFRERGYHATSVGDLSEATGLTAGSLYKAFGDKRGVFLAAFDHYVTTRNAELRHRLGKQSKASEKIRVIFLFYAESSHGSEGRRGCLVVSSATALATFDDEVATRIEAAMRRTEEMLRELLQQGQKDGSVAAEIHVPAMARTLLALLHGFRLIGKSGRTQRDMLAAADEAMRLLR</sequence>
<dbReference type="Proteomes" id="UP001392318">
    <property type="component" value="Unassembled WGS sequence"/>
</dbReference>
<evidence type="ECO:0000313" key="1">
    <source>
        <dbReference type="EMBL" id="MEM5399768.1"/>
    </source>
</evidence>